<evidence type="ECO:0000256" key="1">
    <source>
        <dbReference type="SAM" id="MobiDB-lite"/>
    </source>
</evidence>
<sequence length="284" mass="31298">MSSLGVHSGMSKATKQPSNRSVSKILGRSLRRRIQRTKRQLIPRANRRMSPTLDIFDYTDSTYVQQDTYQYPRSLQSDFFDNEGRVVAGIDYDVKVMEPVVYRPITAREVLMGSEMRQHAWIGRAGSEAATHLHARREASSSTAVPGPEVDLGNGSARFDAPPTMPCPSEPLELKSEAPEEELDSSSFRSEQESTASSVEEAEGSVAKSFPSTPSDESIVPPSIYSETTADDFGMEECDLQALMGGGDDFHSSEDYELMQLGEAGDDQGLHPWGWLQPDLSIQA</sequence>
<reference evidence="2" key="1">
    <citation type="submission" date="2021-01" db="EMBL/GenBank/DDBJ databases">
        <authorList>
            <person name="Corre E."/>
            <person name="Pelletier E."/>
            <person name="Niang G."/>
            <person name="Scheremetjew M."/>
            <person name="Finn R."/>
            <person name="Kale V."/>
            <person name="Holt S."/>
            <person name="Cochrane G."/>
            <person name="Meng A."/>
            <person name="Brown T."/>
            <person name="Cohen L."/>
        </authorList>
    </citation>
    <scope>NUCLEOTIDE SEQUENCE</scope>
    <source>
        <strain evidence="2">CCMP325</strain>
    </source>
</reference>
<evidence type="ECO:0000313" key="2">
    <source>
        <dbReference type="EMBL" id="CAD8485081.1"/>
    </source>
</evidence>
<dbReference type="EMBL" id="HBEO01016140">
    <property type="protein sequence ID" value="CAD8485081.1"/>
    <property type="molecule type" value="Transcribed_RNA"/>
</dbReference>
<organism evidence="2">
    <name type="scientific">Hanusia phi</name>
    <dbReference type="NCBI Taxonomy" id="3032"/>
    <lineage>
        <taxon>Eukaryota</taxon>
        <taxon>Cryptophyceae</taxon>
        <taxon>Pyrenomonadales</taxon>
        <taxon>Geminigeraceae</taxon>
        <taxon>Hanusia</taxon>
    </lineage>
</organism>
<protein>
    <submittedName>
        <fullName evidence="2">Uncharacterized protein</fullName>
    </submittedName>
</protein>
<name>A0A7S0HJ15_9CRYP</name>
<gene>
    <name evidence="2" type="ORF">HPHI1048_LOCUS11005</name>
</gene>
<feature type="compositionally biased region" description="Polar residues" evidence="1">
    <location>
        <begin position="185"/>
        <end position="198"/>
    </location>
</feature>
<accession>A0A7S0HJ15</accession>
<feature type="region of interest" description="Disordered" evidence="1">
    <location>
        <begin position="132"/>
        <end position="225"/>
    </location>
</feature>
<dbReference type="AlphaFoldDB" id="A0A7S0HJ15"/>
<proteinExistence type="predicted"/>
<feature type="region of interest" description="Disordered" evidence="1">
    <location>
        <begin position="1"/>
        <end position="29"/>
    </location>
</feature>
<feature type="compositionally biased region" description="Polar residues" evidence="1">
    <location>
        <begin position="1"/>
        <end position="22"/>
    </location>
</feature>